<evidence type="ECO:0000313" key="4">
    <source>
        <dbReference type="Proteomes" id="UP000775686"/>
    </source>
</evidence>
<accession>A0ABS2EKG1</accession>
<proteinExistence type="predicted"/>
<dbReference type="Pfam" id="PF01757">
    <property type="entry name" value="Acyl_transf_3"/>
    <property type="match status" value="1"/>
</dbReference>
<dbReference type="GO" id="GO:0016746">
    <property type="term" value="F:acyltransferase activity"/>
    <property type="evidence" value="ECO:0007669"/>
    <property type="project" value="UniProtKB-KW"/>
</dbReference>
<keyword evidence="1" id="KW-0812">Transmembrane</keyword>
<feature type="transmembrane region" description="Helical" evidence="1">
    <location>
        <begin position="175"/>
        <end position="192"/>
    </location>
</feature>
<feature type="transmembrane region" description="Helical" evidence="1">
    <location>
        <begin position="243"/>
        <end position="265"/>
    </location>
</feature>
<keyword evidence="3" id="KW-0012">Acyltransferase</keyword>
<keyword evidence="1" id="KW-0472">Membrane</keyword>
<keyword evidence="4" id="KW-1185">Reference proteome</keyword>
<keyword evidence="3" id="KW-0808">Transferase</keyword>
<evidence type="ECO:0000256" key="1">
    <source>
        <dbReference type="SAM" id="Phobius"/>
    </source>
</evidence>
<feature type="transmembrane region" description="Helical" evidence="1">
    <location>
        <begin position="336"/>
        <end position="355"/>
    </location>
</feature>
<name>A0ABS2EKG1_9FIRM</name>
<organism evidence="3 4">
    <name type="scientific">Drancourtella massiliensis</name>
    <dbReference type="NCBI Taxonomy" id="1632013"/>
    <lineage>
        <taxon>Bacteria</taxon>
        <taxon>Bacillati</taxon>
        <taxon>Bacillota</taxon>
        <taxon>Clostridia</taxon>
        <taxon>Eubacteriales</taxon>
        <taxon>Oscillospiraceae</taxon>
        <taxon>Drancourtella</taxon>
    </lineage>
</organism>
<feature type="transmembrane region" description="Helical" evidence="1">
    <location>
        <begin position="12"/>
        <end position="29"/>
    </location>
</feature>
<comment type="caution">
    <text evidence="3">The sequence shown here is derived from an EMBL/GenBank/DDBJ whole genome shotgun (WGS) entry which is preliminary data.</text>
</comment>
<feature type="transmembrane region" description="Helical" evidence="1">
    <location>
        <begin position="212"/>
        <end position="231"/>
    </location>
</feature>
<dbReference type="RefSeq" id="WP_204864745.1">
    <property type="nucleotide sequence ID" value="NZ_JACJKH010000041.1"/>
</dbReference>
<feature type="transmembrane region" description="Helical" evidence="1">
    <location>
        <begin position="146"/>
        <end position="163"/>
    </location>
</feature>
<reference evidence="3 4" key="1">
    <citation type="journal article" date="2021" name="Sci. Rep.">
        <title>The distribution of antibiotic resistance genes in chicken gut microbiota commensals.</title>
        <authorList>
            <person name="Juricova H."/>
            <person name="Matiasovicova J."/>
            <person name="Kubasova T."/>
            <person name="Cejkova D."/>
            <person name="Rychlik I."/>
        </authorList>
    </citation>
    <scope>NUCLEOTIDE SEQUENCE [LARGE SCALE GENOMIC DNA]</scope>
    <source>
        <strain evidence="3 4">An770</strain>
    </source>
</reference>
<evidence type="ECO:0000259" key="2">
    <source>
        <dbReference type="Pfam" id="PF01757"/>
    </source>
</evidence>
<feature type="transmembrane region" description="Helical" evidence="1">
    <location>
        <begin position="49"/>
        <end position="73"/>
    </location>
</feature>
<sequence>MVDKTISKEDTAVLKGIAIIMMVSGHVMTLEWMEKYVQIWDITINNIPLATIISDIFNYCVSIYAFVSGYAWGREYPVPKCKRQQYYKKCMRRIVKLYIVYWIILVLINFPIYELESYIDIGKWELPGVSEIVKTLMAVSSEISKFNWYVLFFAIAVITYPFLKSILDKVSGFPYLKICMVIIAFLTMRFIFRILYSYNIINIEILNITSRYFTNMPTILIGTLVYQYNLYGKIRGRLNSKKGLFISLIILLGASSGKFFMHFVLKNASNIDSFLILFVMFALMTIIYEIYRNKNMTSVVTLKILGYLGKYSLYIWLIHSIFVSKIIQPFTYLLRFPILIVCEVLIISLALAWVIHKVTNRK</sequence>
<dbReference type="InterPro" id="IPR002656">
    <property type="entry name" value="Acyl_transf_3_dom"/>
</dbReference>
<dbReference type="Proteomes" id="UP000775686">
    <property type="component" value="Unassembled WGS sequence"/>
</dbReference>
<evidence type="ECO:0000313" key="3">
    <source>
        <dbReference type="EMBL" id="MBM6745580.1"/>
    </source>
</evidence>
<feature type="domain" description="Acyltransferase 3" evidence="2">
    <location>
        <begin position="13"/>
        <end position="356"/>
    </location>
</feature>
<keyword evidence="1" id="KW-1133">Transmembrane helix</keyword>
<protein>
    <submittedName>
        <fullName evidence="3">Acyltransferase</fullName>
    </submittedName>
</protein>
<feature type="transmembrane region" description="Helical" evidence="1">
    <location>
        <begin position="271"/>
        <end position="291"/>
    </location>
</feature>
<gene>
    <name evidence="3" type="ORF">H6A32_15015</name>
</gene>
<feature type="transmembrane region" description="Helical" evidence="1">
    <location>
        <begin position="311"/>
        <end position="330"/>
    </location>
</feature>
<dbReference type="EMBL" id="JACJKH010000041">
    <property type="protein sequence ID" value="MBM6745580.1"/>
    <property type="molecule type" value="Genomic_DNA"/>
</dbReference>
<feature type="transmembrane region" description="Helical" evidence="1">
    <location>
        <begin position="94"/>
        <end position="113"/>
    </location>
</feature>